<keyword evidence="3" id="KW-0560">Oxidoreductase</keyword>
<dbReference type="InterPro" id="IPR027443">
    <property type="entry name" value="IPNS-like_sf"/>
</dbReference>
<dbReference type="Pfam" id="PF03171">
    <property type="entry name" value="2OG-FeII_Oxy"/>
    <property type="match status" value="1"/>
</dbReference>
<dbReference type="AlphaFoldDB" id="A0AA40BR73"/>
<evidence type="ECO:0000256" key="1">
    <source>
        <dbReference type="ARBA" id="ARBA00008056"/>
    </source>
</evidence>
<keyword evidence="2" id="KW-0479">Metal-binding</keyword>
<dbReference type="Proteomes" id="UP001172155">
    <property type="component" value="Unassembled WGS sequence"/>
</dbReference>
<dbReference type="PANTHER" id="PTHR10209:SF874">
    <property type="entry name" value="2-OXOGLUTARATE (2OG) AND FE(II)-DEPENDENT OXYGENASE SUPERFAMILY PROTEIN"/>
    <property type="match status" value="1"/>
</dbReference>
<dbReference type="GO" id="GO:0046872">
    <property type="term" value="F:metal ion binding"/>
    <property type="evidence" value="ECO:0007669"/>
    <property type="project" value="UniProtKB-KW"/>
</dbReference>
<dbReference type="GO" id="GO:0016491">
    <property type="term" value="F:oxidoreductase activity"/>
    <property type="evidence" value="ECO:0007669"/>
    <property type="project" value="UniProtKB-KW"/>
</dbReference>
<name>A0AA40BR73_9PEZI</name>
<sequence>MANTAIPQDLPMDLPVIDLDLFRTRPHDDLEVQAECKKAAKALIAYGALVLHDSRVADADNDAFLDLLEDYFAQPEADLRRDERPELSYQIGVTLENTEKPKCAADEPCLRVIERLAPEERPLDISAHSPDPKCRFFWKMVEKPPYETKFPGLNAANVTPDAPHIRERWGPTMDQWGKSMKNAVEGLTEMTAVGLGLPEGTFKDAGRYGPHLLAPTASDLTKYGAKDTILAGFHTDLNFLTIHGRSRYPGLHIWARNTGRRIAVRIPPGGNHLLVQAGKQLEHMTGGLVKAGYHEVVVNDATVATVEKRKEEFSDRPLVRISSTFFWHLSSDFDLKPVPELVEKARELRAERFNLGRDEGEEVQYPEMKVGEQVQSELKHIALMA</sequence>
<organism evidence="6 7">
    <name type="scientific">Schizothecium vesticola</name>
    <dbReference type="NCBI Taxonomy" id="314040"/>
    <lineage>
        <taxon>Eukaryota</taxon>
        <taxon>Fungi</taxon>
        <taxon>Dikarya</taxon>
        <taxon>Ascomycota</taxon>
        <taxon>Pezizomycotina</taxon>
        <taxon>Sordariomycetes</taxon>
        <taxon>Sordariomycetidae</taxon>
        <taxon>Sordariales</taxon>
        <taxon>Schizotheciaceae</taxon>
        <taxon>Schizothecium</taxon>
    </lineage>
</organism>
<proteinExistence type="inferred from homology"/>
<dbReference type="Gene3D" id="2.60.120.330">
    <property type="entry name" value="B-lactam Antibiotic, Isopenicillin N Synthase, Chain"/>
    <property type="match status" value="1"/>
</dbReference>
<evidence type="ECO:0000313" key="7">
    <source>
        <dbReference type="Proteomes" id="UP001172155"/>
    </source>
</evidence>
<feature type="domain" description="Isopenicillin N synthase-like Fe(2+) 2OG dioxygenase" evidence="5">
    <location>
        <begin position="231"/>
        <end position="328"/>
    </location>
</feature>
<evidence type="ECO:0000256" key="4">
    <source>
        <dbReference type="ARBA" id="ARBA00023004"/>
    </source>
</evidence>
<evidence type="ECO:0000256" key="3">
    <source>
        <dbReference type="ARBA" id="ARBA00023002"/>
    </source>
</evidence>
<dbReference type="EMBL" id="JAUKUD010000007">
    <property type="protein sequence ID" value="KAK0738914.1"/>
    <property type="molecule type" value="Genomic_DNA"/>
</dbReference>
<dbReference type="InterPro" id="IPR044861">
    <property type="entry name" value="IPNS-like_FE2OG_OXY"/>
</dbReference>
<accession>A0AA40BR73</accession>
<gene>
    <name evidence="6" type="ORF">B0T18DRAFT_335364</name>
</gene>
<comment type="similarity">
    <text evidence="1">Belongs to the iron/ascorbate-dependent oxidoreductase family.</text>
</comment>
<dbReference type="FunFam" id="2.60.120.330:FF:000039">
    <property type="entry name" value="Unplaced genomic scaffold supercont1.13, whole genome shotgun sequence"/>
    <property type="match status" value="1"/>
</dbReference>
<evidence type="ECO:0000259" key="5">
    <source>
        <dbReference type="Pfam" id="PF03171"/>
    </source>
</evidence>
<keyword evidence="7" id="KW-1185">Reference proteome</keyword>
<comment type="caution">
    <text evidence="6">The sequence shown here is derived from an EMBL/GenBank/DDBJ whole genome shotgun (WGS) entry which is preliminary data.</text>
</comment>
<keyword evidence="4" id="KW-0408">Iron</keyword>
<reference evidence="6" key="1">
    <citation type="submission" date="2023-06" db="EMBL/GenBank/DDBJ databases">
        <title>Genome-scale phylogeny and comparative genomics of the fungal order Sordariales.</title>
        <authorList>
            <consortium name="Lawrence Berkeley National Laboratory"/>
            <person name="Hensen N."/>
            <person name="Bonometti L."/>
            <person name="Westerberg I."/>
            <person name="Brannstrom I.O."/>
            <person name="Guillou S."/>
            <person name="Cros-Aarteil S."/>
            <person name="Calhoun S."/>
            <person name="Haridas S."/>
            <person name="Kuo A."/>
            <person name="Mondo S."/>
            <person name="Pangilinan J."/>
            <person name="Riley R."/>
            <person name="LaButti K."/>
            <person name="Andreopoulos B."/>
            <person name="Lipzen A."/>
            <person name="Chen C."/>
            <person name="Yanf M."/>
            <person name="Daum C."/>
            <person name="Ng V."/>
            <person name="Clum A."/>
            <person name="Steindorff A."/>
            <person name="Ohm R."/>
            <person name="Martin F."/>
            <person name="Silar P."/>
            <person name="Natvig D."/>
            <person name="Lalanne C."/>
            <person name="Gautier V."/>
            <person name="Ament-velasquez S.L."/>
            <person name="Kruys A."/>
            <person name="Hutchinson M.I."/>
            <person name="Powell A.J."/>
            <person name="Barry K."/>
            <person name="Miller A.N."/>
            <person name="Grigoriev I.V."/>
            <person name="Debuchy R."/>
            <person name="Gladieux P."/>
            <person name="Thoren M.H."/>
            <person name="Johannesson H."/>
        </authorList>
    </citation>
    <scope>NUCLEOTIDE SEQUENCE</scope>
    <source>
        <strain evidence="6">SMH3187-1</strain>
    </source>
</reference>
<protein>
    <recommendedName>
        <fullName evidence="5">Isopenicillin N synthase-like Fe(2+) 2OG dioxygenase domain-containing protein</fullName>
    </recommendedName>
</protein>
<evidence type="ECO:0000256" key="2">
    <source>
        <dbReference type="ARBA" id="ARBA00022723"/>
    </source>
</evidence>
<dbReference type="SUPFAM" id="SSF51197">
    <property type="entry name" value="Clavaminate synthase-like"/>
    <property type="match status" value="1"/>
</dbReference>
<dbReference type="PANTHER" id="PTHR10209">
    <property type="entry name" value="OXIDOREDUCTASE, 2OG-FE II OXYGENASE FAMILY PROTEIN"/>
    <property type="match status" value="1"/>
</dbReference>
<evidence type="ECO:0000313" key="6">
    <source>
        <dbReference type="EMBL" id="KAK0738914.1"/>
    </source>
</evidence>